<sequence length="291" mass="31133">MPPVSTAQSAPLNYRRWFAGAIGLAGLAVMAGVGRLLLYRAIEREAFGPGQVGTLLPDDLGVASRQFTFDSGDRALHASWVAAADPAAPALAVFHGDEECLADWAPVQALLHAAGISSFVFDYSGYGTSTGTPSVSHLREDALTAFAHFRAATPQAARHYVMGYSLGSGVLLDVLDELRPLPDGLVIGAGFCSARAAAVATGLVPRWLAWALPNPWDNIARLRGSTLPVMLIHSRRDETIPFHQAEHLARAAHGPSRLVIFEDLPHNAAIETPFMKTFWAPVIAWLQGGRL</sequence>
<reference evidence="3 4" key="1">
    <citation type="submission" date="2017-12" db="EMBL/GenBank/DDBJ databases">
        <title>Genome sequence of the active heterotrophic nitrifier-denitrifier, Cupriavidus pauculus UM1.</title>
        <authorList>
            <person name="Putonti C."/>
            <person name="Castignetti D."/>
        </authorList>
    </citation>
    <scope>NUCLEOTIDE SEQUENCE [LARGE SCALE GENOMIC DNA]</scope>
    <source>
        <strain evidence="3 4">UM1</strain>
    </source>
</reference>
<comment type="caution">
    <text evidence="3">The sequence shown here is derived from an EMBL/GenBank/DDBJ whole genome shotgun (WGS) entry which is preliminary data.</text>
</comment>
<accession>A0A2N5CAM5</accession>
<dbReference type="AlphaFoldDB" id="A0A2N5CAM5"/>
<name>A0A2N5CAM5_9BURK</name>
<evidence type="ECO:0000313" key="4">
    <source>
        <dbReference type="Proteomes" id="UP000234341"/>
    </source>
</evidence>
<keyword evidence="1" id="KW-0812">Transmembrane</keyword>
<evidence type="ECO:0000259" key="2">
    <source>
        <dbReference type="Pfam" id="PF12146"/>
    </source>
</evidence>
<dbReference type="PANTHER" id="PTHR12277">
    <property type="entry name" value="ALPHA/BETA HYDROLASE DOMAIN-CONTAINING PROTEIN"/>
    <property type="match status" value="1"/>
</dbReference>
<feature type="domain" description="Serine aminopeptidase S33" evidence="2">
    <location>
        <begin position="90"/>
        <end position="213"/>
    </location>
</feature>
<gene>
    <name evidence="3" type="ORF">CYJ10_18400</name>
</gene>
<dbReference type="Proteomes" id="UP000234341">
    <property type="component" value="Unassembled WGS sequence"/>
</dbReference>
<dbReference type="EMBL" id="PJRP01000008">
    <property type="protein sequence ID" value="PLP99256.1"/>
    <property type="molecule type" value="Genomic_DNA"/>
</dbReference>
<keyword evidence="1" id="KW-0472">Membrane</keyword>
<proteinExistence type="predicted"/>
<organism evidence="3 4">
    <name type="scientific">Cupriavidus pauculus</name>
    <dbReference type="NCBI Taxonomy" id="82633"/>
    <lineage>
        <taxon>Bacteria</taxon>
        <taxon>Pseudomonadati</taxon>
        <taxon>Pseudomonadota</taxon>
        <taxon>Betaproteobacteria</taxon>
        <taxon>Burkholderiales</taxon>
        <taxon>Burkholderiaceae</taxon>
        <taxon>Cupriavidus</taxon>
    </lineage>
</organism>
<dbReference type="RefSeq" id="WP_101682908.1">
    <property type="nucleotide sequence ID" value="NZ_PJRP01000008.1"/>
</dbReference>
<evidence type="ECO:0000313" key="3">
    <source>
        <dbReference type="EMBL" id="PLP99256.1"/>
    </source>
</evidence>
<keyword evidence="1" id="KW-1133">Transmembrane helix</keyword>
<dbReference type="STRING" id="82633.GCA_000974605_02662"/>
<dbReference type="SUPFAM" id="SSF53474">
    <property type="entry name" value="alpha/beta-Hydrolases"/>
    <property type="match status" value="1"/>
</dbReference>
<protein>
    <submittedName>
        <fullName evidence="3">Alpha/beta hydrolase</fullName>
    </submittedName>
</protein>
<keyword evidence="3" id="KW-0378">Hydrolase</keyword>
<dbReference type="Gene3D" id="3.40.50.1820">
    <property type="entry name" value="alpha/beta hydrolase"/>
    <property type="match status" value="1"/>
</dbReference>
<dbReference type="Pfam" id="PF12146">
    <property type="entry name" value="Hydrolase_4"/>
    <property type="match status" value="1"/>
</dbReference>
<dbReference type="InterPro" id="IPR022742">
    <property type="entry name" value="Hydrolase_4"/>
</dbReference>
<evidence type="ECO:0000256" key="1">
    <source>
        <dbReference type="SAM" id="Phobius"/>
    </source>
</evidence>
<dbReference type="OrthoDB" id="9777090at2"/>
<dbReference type="InterPro" id="IPR029058">
    <property type="entry name" value="AB_hydrolase_fold"/>
</dbReference>
<dbReference type="GO" id="GO:0016787">
    <property type="term" value="F:hydrolase activity"/>
    <property type="evidence" value="ECO:0007669"/>
    <property type="project" value="UniProtKB-KW"/>
</dbReference>
<feature type="transmembrane region" description="Helical" evidence="1">
    <location>
        <begin position="17"/>
        <end position="38"/>
    </location>
</feature>